<keyword evidence="7" id="KW-0812">Transmembrane</keyword>
<evidence type="ECO:0000256" key="6">
    <source>
        <dbReference type="ARBA" id="ARBA00023014"/>
    </source>
</evidence>
<evidence type="ECO:0000256" key="7">
    <source>
        <dbReference type="SAM" id="Phobius"/>
    </source>
</evidence>
<keyword evidence="4" id="KW-0249">Electron transport</keyword>
<feature type="transmembrane region" description="Helical" evidence="7">
    <location>
        <begin position="9"/>
        <end position="27"/>
    </location>
</feature>
<feature type="domain" description="4Fe-4S ferredoxin-type" evidence="8">
    <location>
        <begin position="180"/>
        <end position="208"/>
    </location>
</feature>
<gene>
    <name evidence="9" type="ORF">ASZ90_011536</name>
</gene>
<proteinExistence type="predicted"/>
<evidence type="ECO:0000259" key="8">
    <source>
        <dbReference type="PROSITE" id="PS51379"/>
    </source>
</evidence>
<dbReference type="InterPro" id="IPR051684">
    <property type="entry name" value="Electron_Trans/Redox"/>
</dbReference>
<feature type="transmembrane region" description="Helical" evidence="7">
    <location>
        <begin position="74"/>
        <end position="99"/>
    </location>
</feature>
<dbReference type="GO" id="GO:0046872">
    <property type="term" value="F:metal ion binding"/>
    <property type="evidence" value="ECO:0007669"/>
    <property type="project" value="UniProtKB-KW"/>
</dbReference>
<dbReference type="InterPro" id="IPR017896">
    <property type="entry name" value="4Fe4S_Fe-S-bd"/>
</dbReference>
<dbReference type="GO" id="GO:0051539">
    <property type="term" value="F:4 iron, 4 sulfur cluster binding"/>
    <property type="evidence" value="ECO:0007669"/>
    <property type="project" value="UniProtKB-KW"/>
</dbReference>
<dbReference type="InterPro" id="IPR017900">
    <property type="entry name" value="4Fe4S_Fe_S_CS"/>
</dbReference>
<evidence type="ECO:0000313" key="9">
    <source>
        <dbReference type="EMBL" id="KUG18778.1"/>
    </source>
</evidence>
<dbReference type="SUPFAM" id="SSF54862">
    <property type="entry name" value="4Fe-4S ferredoxins"/>
    <property type="match status" value="1"/>
</dbReference>
<dbReference type="GO" id="GO:0005886">
    <property type="term" value="C:plasma membrane"/>
    <property type="evidence" value="ECO:0007669"/>
    <property type="project" value="TreeGrafter"/>
</dbReference>
<feature type="transmembrane region" description="Helical" evidence="7">
    <location>
        <begin position="111"/>
        <end position="134"/>
    </location>
</feature>
<keyword evidence="6" id="KW-0411">Iron-sulfur</keyword>
<dbReference type="PANTHER" id="PTHR30176">
    <property type="entry name" value="FERREDOXIN-TYPE PROTEIN NAPH"/>
    <property type="match status" value="1"/>
</dbReference>
<keyword evidence="1" id="KW-0813">Transport</keyword>
<dbReference type="PANTHER" id="PTHR30176:SF3">
    <property type="entry name" value="FERREDOXIN-TYPE PROTEIN NAPH"/>
    <property type="match status" value="1"/>
</dbReference>
<comment type="caution">
    <text evidence="9">The sequence shown here is derived from an EMBL/GenBank/DDBJ whole genome shotgun (WGS) entry which is preliminary data.</text>
</comment>
<reference evidence="9" key="1">
    <citation type="journal article" date="2015" name="Proc. Natl. Acad. Sci. U.S.A.">
        <title>Networks of energetic and metabolic interactions define dynamics in microbial communities.</title>
        <authorList>
            <person name="Embree M."/>
            <person name="Liu J.K."/>
            <person name="Al-Bassam M.M."/>
            <person name="Zengler K."/>
        </authorList>
    </citation>
    <scope>NUCLEOTIDE SEQUENCE</scope>
</reference>
<dbReference type="PROSITE" id="PS00198">
    <property type="entry name" value="4FE4S_FER_1"/>
    <property type="match status" value="1"/>
</dbReference>
<keyword evidence="7" id="KW-1133">Transmembrane helix</keyword>
<evidence type="ECO:0000256" key="1">
    <source>
        <dbReference type="ARBA" id="ARBA00022448"/>
    </source>
</evidence>
<evidence type="ECO:0000256" key="3">
    <source>
        <dbReference type="ARBA" id="ARBA00022723"/>
    </source>
</evidence>
<keyword evidence="5" id="KW-0408">Iron</keyword>
<accession>A0A0W8FD54</accession>
<dbReference type="EMBL" id="LNQE01001363">
    <property type="protein sequence ID" value="KUG18778.1"/>
    <property type="molecule type" value="Genomic_DNA"/>
</dbReference>
<evidence type="ECO:0000256" key="4">
    <source>
        <dbReference type="ARBA" id="ARBA00022982"/>
    </source>
</evidence>
<dbReference type="Gene3D" id="3.30.70.20">
    <property type="match status" value="1"/>
</dbReference>
<keyword evidence="3" id="KW-0479">Metal-binding</keyword>
<organism evidence="9">
    <name type="scientific">hydrocarbon metagenome</name>
    <dbReference type="NCBI Taxonomy" id="938273"/>
    <lineage>
        <taxon>unclassified sequences</taxon>
        <taxon>metagenomes</taxon>
        <taxon>ecological metagenomes</taxon>
    </lineage>
</organism>
<dbReference type="Pfam" id="PF13237">
    <property type="entry name" value="Fer4_10"/>
    <property type="match status" value="1"/>
</dbReference>
<keyword evidence="7" id="KW-0472">Membrane</keyword>
<sequence>MKQSKIRAITPYLGMIVLIVSIGGIFYPKLGYILLLVFATLLIIAPFRGRWFCGNLCPRGSFVDFWLAPLSRRLAIPLFLRSMWIRIPIFIALMGFMIYRLLGTQGVVDRIGMVFVTLCIITTSIAILFGVIIAPRTWCTFCPMGTLQRIMGGSKYQLKLDGDLCIDCKRCQKVCPMQLRVFELQDLPDCIKCGRCIDACPKDALIFH</sequence>
<feature type="transmembrane region" description="Helical" evidence="7">
    <location>
        <begin position="33"/>
        <end position="53"/>
    </location>
</feature>
<evidence type="ECO:0000256" key="5">
    <source>
        <dbReference type="ARBA" id="ARBA00023004"/>
    </source>
</evidence>
<keyword evidence="2" id="KW-0004">4Fe-4S</keyword>
<name>A0A0W8FD54_9ZZZZ</name>
<dbReference type="Pfam" id="PF12801">
    <property type="entry name" value="Fer4_5"/>
    <property type="match status" value="2"/>
</dbReference>
<feature type="domain" description="4Fe-4S ferredoxin-type" evidence="8">
    <location>
        <begin position="156"/>
        <end position="178"/>
    </location>
</feature>
<dbReference type="AlphaFoldDB" id="A0A0W8FD54"/>
<protein>
    <submittedName>
        <fullName evidence="9">Iron-sulfur-binding protein</fullName>
    </submittedName>
</protein>
<dbReference type="PROSITE" id="PS51379">
    <property type="entry name" value="4FE4S_FER_2"/>
    <property type="match status" value="2"/>
</dbReference>
<evidence type="ECO:0000256" key="2">
    <source>
        <dbReference type="ARBA" id="ARBA00022485"/>
    </source>
</evidence>